<dbReference type="Pfam" id="PF13432">
    <property type="entry name" value="TPR_16"/>
    <property type="match status" value="2"/>
</dbReference>
<dbReference type="AlphaFoldDB" id="A0A098QUT0"/>
<gene>
    <name evidence="3" type="ORF">DC28_11905</name>
</gene>
<dbReference type="Proteomes" id="UP000029692">
    <property type="component" value="Unassembled WGS sequence"/>
</dbReference>
<dbReference type="Pfam" id="PF13181">
    <property type="entry name" value="TPR_8"/>
    <property type="match status" value="1"/>
</dbReference>
<accession>A0A098QUT0</accession>
<reference evidence="3 4" key="1">
    <citation type="submission" date="2014-05" db="EMBL/GenBank/DDBJ databases">
        <title>De novo Genome Sequence of Spirocheata sp.</title>
        <authorList>
            <person name="Shivani Y."/>
            <person name="Subhash Y."/>
            <person name="Tushar L."/>
            <person name="Sasikala C."/>
            <person name="Ramana C.V."/>
        </authorList>
    </citation>
    <scope>NUCLEOTIDE SEQUENCE [LARGE SCALE GENOMIC DNA]</scope>
    <source>
        <strain evidence="3 4">JC230</strain>
    </source>
</reference>
<dbReference type="OrthoDB" id="334344at2"/>
<protein>
    <submittedName>
        <fullName evidence="3">Uncharacterized protein</fullName>
    </submittedName>
</protein>
<organism evidence="3 4">
    <name type="scientific">Spirochaeta lutea</name>
    <dbReference type="NCBI Taxonomy" id="1480694"/>
    <lineage>
        <taxon>Bacteria</taxon>
        <taxon>Pseudomonadati</taxon>
        <taxon>Spirochaetota</taxon>
        <taxon>Spirochaetia</taxon>
        <taxon>Spirochaetales</taxon>
        <taxon>Spirochaetaceae</taxon>
        <taxon>Spirochaeta</taxon>
    </lineage>
</organism>
<dbReference type="InterPro" id="IPR019734">
    <property type="entry name" value="TPR_rpt"/>
</dbReference>
<evidence type="ECO:0000256" key="1">
    <source>
        <dbReference type="PROSITE-ProRule" id="PRU00339"/>
    </source>
</evidence>
<feature type="repeat" description="TPR" evidence="1">
    <location>
        <begin position="127"/>
        <end position="160"/>
    </location>
</feature>
<dbReference type="SMART" id="SM00028">
    <property type="entry name" value="TPR"/>
    <property type="match status" value="8"/>
</dbReference>
<evidence type="ECO:0000313" key="4">
    <source>
        <dbReference type="Proteomes" id="UP000029692"/>
    </source>
</evidence>
<keyword evidence="4" id="KW-1185">Reference proteome</keyword>
<evidence type="ECO:0000256" key="2">
    <source>
        <dbReference type="SAM" id="MobiDB-lite"/>
    </source>
</evidence>
<dbReference type="SUPFAM" id="SSF48452">
    <property type="entry name" value="TPR-like"/>
    <property type="match status" value="1"/>
</dbReference>
<keyword evidence="1" id="KW-0802">TPR repeat</keyword>
<dbReference type="PANTHER" id="PTHR12558">
    <property type="entry name" value="CELL DIVISION CYCLE 16,23,27"/>
    <property type="match status" value="1"/>
</dbReference>
<dbReference type="InterPro" id="IPR011990">
    <property type="entry name" value="TPR-like_helical_dom_sf"/>
</dbReference>
<dbReference type="RefSeq" id="WP_037548721.1">
    <property type="nucleotide sequence ID" value="NZ_JNUP01000066.1"/>
</dbReference>
<name>A0A098QUT0_9SPIO</name>
<proteinExistence type="predicted"/>
<dbReference type="Pfam" id="PF13174">
    <property type="entry name" value="TPR_6"/>
    <property type="match status" value="2"/>
</dbReference>
<dbReference type="Gene3D" id="1.25.40.10">
    <property type="entry name" value="Tetratricopeptide repeat domain"/>
    <property type="match status" value="4"/>
</dbReference>
<feature type="repeat" description="TPR" evidence="1">
    <location>
        <begin position="197"/>
        <end position="230"/>
    </location>
</feature>
<evidence type="ECO:0000313" key="3">
    <source>
        <dbReference type="EMBL" id="KGE71469.1"/>
    </source>
</evidence>
<dbReference type="eggNOG" id="COG0457">
    <property type="taxonomic scope" value="Bacteria"/>
</dbReference>
<dbReference type="STRING" id="1480694.DC28_11905"/>
<feature type="repeat" description="TPR" evidence="1">
    <location>
        <begin position="59"/>
        <end position="92"/>
    </location>
</feature>
<comment type="caution">
    <text evidence="3">The sequence shown here is derived from an EMBL/GenBank/DDBJ whole genome shotgun (WGS) entry which is preliminary data.</text>
</comment>
<dbReference type="EMBL" id="JNUP01000066">
    <property type="protein sequence ID" value="KGE71469.1"/>
    <property type="molecule type" value="Genomic_DNA"/>
</dbReference>
<dbReference type="PANTHER" id="PTHR12558:SF13">
    <property type="entry name" value="CELL DIVISION CYCLE PROTEIN 27 HOMOLOG"/>
    <property type="match status" value="1"/>
</dbReference>
<dbReference type="PROSITE" id="PS50005">
    <property type="entry name" value="TPR"/>
    <property type="match status" value="5"/>
</dbReference>
<feature type="repeat" description="TPR" evidence="1">
    <location>
        <begin position="265"/>
        <end position="298"/>
    </location>
</feature>
<dbReference type="SUPFAM" id="SSF81901">
    <property type="entry name" value="HCP-like"/>
    <property type="match status" value="1"/>
</dbReference>
<sequence>MANVEAEISNSPDTGATGDGISPEVTELSRKGYHLLKDGHITEAIHCFRHILENDPANNYALVGIGDAYRKRRRYQEATEYYRDCLRQYPQNNYALFGLADCYRSMKHFHRAIEVWETYLKLDDQNVTVLTRVADAYRKVKNLERSEELYLRVLELEPGNPYALIGLGHLYYDFKLFDKALSYWMQMYEHRGNRADIRVLTSIGNCHRKRKTFQEGVPFFTLALEKEPKNFYALFGLADCYRGLNQQDKSLTYWNRILDQDPSNKVILTRAGDAYRKLGQLDTAEEYYRRALNIEYDTYAVLGLALINKVRGNMREAADSLQGLLKSDPKILRIYPEILECYIKLGDRHSAKSVLELYETAGGIKNDVHERVISLRKAAGV</sequence>
<feature type="region of interest" description="Disordered" evidence="2">
    <location>
        <begin position="1"/>
        <end position="23"/>
    </location>
</feature>
<feature type="repeat" description="TPR" evidence="1">
    <location>
        <begin position="231"/>
        <end position="264"/>
    </location>
</feature>